<name>A0A0A8X851_MESS1</name>
<comment type="caution">
    <text evidence="1">The sequence shown here is derived from an EMBL/GenBank/DDBJ whole genome shotgun (WGS) entry which is preliminary data.</text>
</comment>
<gene>
    <name evidence="1" type="ORF">SAMD00020551_4281</name>
</gene>
<evidence type="ECO:0000313" key="1">
    <source>
        <dbReference type="EMBL" id="GAM16108.1"/>
    </source>
</evidence>
<organism evidence="1 2">
    <name type="scientific">Mesobacillus selenatarsenatis (strain DSM 18680 / JCM 14380 / FERM P-15431 / SF-1)</name>
    <dbReference type="NCBI Taxonomy" id="1321606"/>
    <lineage>
        <taxon>Bacteria</taxon>
        <taxon>Bacillati</taxon>
        <taxon>Bacillota</taxon>
        <taxon>Bacilli</taxon>
        <taxon>Bacillales</taxon>
        <taxon>Bacillaceae</taxon>
        <taxon>Mesobacillus</taxon>
    </lineage>
</organism>
<evidence type="ECO:0000313" key="2">
    <source>
        <dbReference type="Proteomes" id="UP000031014"/>
    </source>
</evidence>
<dbReference type="AlphaFoldDB" id="A0A0A8X851"/>
<sequence>MAVYRKNCDRCNRPSFSSSEVGEWLCPICGNDLTRYPFFNAISLEKVAILPHLKKQMYKKTGHL</sequence>
<dbReference type="Proteomes" id="UP000031014">
    <property type="component" value="Unassembled WGS sequence"/>
</dbReference>
<reference evidence="1 2" key="1">
    <citation type="submission" date="2013-06" db="EMBL/GenBank/DDBJ databases">
        <title>Whole genome shotgun sequence of Bacillus selenatarsenatis SF-1.</title>
        <authorList>
            <person name="Kuroda M."/>
            <person name="Sei K."/>
            <person name="Yamashita M."/>
            <person name="Ike M."/>
        </authorList>
    </citation>
    <scope>NUCLEOTIDE SEQUENCE [LARGE SCALE GENOMIC DNA]</scope>
    <source>
        <strain evidence="1 2">SF-1</strain>
    </source>
</reference>
<proteinExistence type="predicted"/>
<keyword evidence="2" id="KW-1185">Reference proteome</keyword>
<accession>A0A0A8X851</accession>
<protein>
    <submittedName>
        <fullName evidence="1">Uncharacterized protein</fullName>
    </submittedName>
</protein>
<dbReference type="EMBL" id="BASE01000106">
    <property type="protein sequence ID" value="GAM16108.1"/>
    <property type="molecule type" value="Genomic_DNA"/>
</dbReference>